<dbReference type="AlphaFoldDB" id="A0A4Q9MQN9"/>
<evidence type="ECO:0000256" key="2">
    <source>
        <dbReference type="SAM" id="SignalP"/>
    </source>
</evidence>
<keyword evidence="2" id="KW-0732">Signal</keyword>
<dbReference type="Gene3D" id="2.60.40.10">
    <property type="entry name" value="Immunoglobulins"/>
    <property type="match status" value="3"/>
</dbReference>
<organism evidence="4">
    <name type="scientific">Dichomitus squalens</name>
    <dbReference type="NCBI Taxonomy" id="114155"/>
    <lineage>
        <taxon>Eukaryota</taxon>
        <taxon>Fungi</taxon>
        <taxon>Dikarya</taxon>
        <taxon>Basidiomycota</taxon>
        <taxon>Agaricomycotina</taxon>
        <taxon>Agaricomycetes</taxon>
        <taxon>Polyporales</taxon>
        <taxon>Polyporaceae</taxon>
        <taxon>Dichomitus</taxon>
    </lineage>
</organism>
<evidence type="ECO:0000313" key="4">
    <source>
        <dbReference type="EMBL" id="TBU30039.1"/>
    </source>
</evidence>
<reference evidence="4" key="1">
    <citation type="submission" date="2019-01" db="EMBL/GenBank/DDBJ databases">
        <title>Draft genome sequences of three monokaryotic isolates of the white-rot basidiomycete fungus Dichomitus squalens.</title>
        <authorList>
            <consortium name="DOE Joint Genome Institute"/>
            <person name="Lopez S.C."/>
            <person name="Andreopoulos B."/>
            <person name="Pangilinan J."/>
            <person name="Lipzen A."/>
            <person name="Riley R."/>
            <person name="Ahrendt S."/>
            <person name="Ng V."/>
            <person name="Barry K."/>
            <person name="Daum C."/>
            <person name="Grigoriev I.V."/>
            <person name="Hilden K.S."/>
            <person name="Makela M.R."/>
            <person name="de Vries R.P."/>
        </authorList>
    </citation>
    <scope>NUCLEOTIDE SEQUENCE [LARGE SCALE GENOMIC DNA]</scope>
    <source>
        <strain evidence="4">OM18370.1</strain>
    </source>
</reference>
<dbReference type="Proteomes" id="UP000292957">
    <property type="component" value="Unassembled WGS sequence"/>
</dbReference>
<feature type="region of interest" description="Disordered" evidence="1">
    <location>
        <begin position="76"/>
        <end position="103"/>
    </location>
</feature>
<feature type="chain" id="PRO_5020184700" description="Dystroglycan-type cadherin-like domain-containing protein" evidence="2">
    <location>
        <begin position="20"/>
        <end position="1015"/>
    </location>
</feature>
<proteinExistence type="predicted"/>
<feature type="compositionally biased region" description="Polar residues" evidence="1">
    <location>
        <begin position="76"/>
        <end position="94"/>
    </location>
</feature>
<feature type="region of interest" description="Disordered" evidence="1">
    <location>
        <begin position="804"/>
        <end position="826"/>
    </location>
</feature>
<accession>A0A4Q9MQN9</accession>
<dbReference type="InterPro" id="IPR006644">
    <property type="entry name" value="Cadg"/>
</dbReference>
<dbReference type="OrthoDB" id="414243at2759"/>
<dbReference type="Pfam" id="PF05345">
    <property type="entry name" value="He_PIG"/>
    <property type="match status" value="1"/>
</dbReference>
<dbReference type="InterPro" id="IPR015919">
    <property type="entry name" value="Cadherin-like_sf"/>
</dbReference>
<feature type="region of interest" description="Disordered" evidence="1">
    <location>
        <begin position="681"/>
        <end position="747"/>
    </location>
</feature>
<feature type="domain" description="Dystroglycan-type cadherin-like" evidence="3">
    <location>
        <begin position="21"/>
        <end position="120"/>
    </location>
</feature>
<dbReference type="InterPro" id="IPR013783">
    <property type="entry name" value="Ig-like_fold"/>
</dbReference>
<feature type="compositionally biased region" description="Polar residues" evidence="1">
    <location>
        <begin position="734"/>
        <end position="745"/>
    </location>
</feature>
<dbReference type="GO" id="GO:0005509">
    <property type="term" value="F:calcium ion binding"/>
    <property type="evidence" value="ECO:0007669"/>
    <property type="project" value="InterPro"/>
</dbReference>
<dbReference type="SMART" id="SM00736">
    <property type="entry name" value="CADG"/>
    <property type="match status" value="2"/>
</dbReference>
<dbReference type="GO" id="GO:0016020">
    <property type="term" value="C:membrane"/>
    <property type="evidence" value="ECO:0007669"/>
    <property type="project" value="InterPro"/>
</dbReference>
<name>A0A4Q9MQN9_9APHY</name>
<feature type="domain" description="Dystroglycan-type cadherin-like" evidence="3">
    <location>
        <begin position="147"/>
        <end position="249"/>
    </location>
</feature>
<dbReference type="EMBL" id="ML143408">
    <property type="protein sequence ID" value="TBU30039.1"/>
    <property type="molecule type" value="Genomic_DNA"/>
</dbReference>
<protein>
    <recommendedName>
        <fullName evidence="3">Dystroglycan-type cadherin-like domain-containing protein</fullName>
    </recommendedName>
</protein>
<gene>
    <name evidence="4" type="ORF">BD311DRAFT_719133</name>
</gene>
<evidence type="ECO:0000256" key="1">
    <source>
        <dbReference type="SAM" id="MobiDB-lite"/>
    </source>
</evidence>
<evidence type="ECO:0000259" key="3">
    <source>
        <dbReference type="SMART" id="SM00736"/>
    </source>
</evidence>
<sequence>MLFILFSLLPLAVLAGTSSVSVSYALEDQLPLIARINSHFSWSFSPDTFVSDADNVTFNYSTSPLPSWLSFDPSTRTLSGTPSETDEGSPQVTITAADSSTGESASSSITLCVTPYPPPQLHIPAEEQFIPDNPSLSSVFLISNTSALFNSRPALRVPPKWSYSIGFQYDTFLAPNNIYYAARMADGRQLPDWIKFNANELTFGGVTPLADSLTLPHTVQVALHASDQLGYSAGSIPFDIVVSAHDFALETSANSLPTINVTTDQPFKLTLNSAVDFSGVTVDGQPVTPANITSLQIDTSGLEAWLHFDEQTKTLTGDPPDEFTDGILPVVLTSDVNQTLHTTVMLAAVPSFFSAGELDPILVTPGDSVSFNLGWFFSNTSGLGRGSDIELSAAYDPIEAGYFLSFDSTSDKLFGTVPVNVSFDHVAVTFTAYSHITHSTSHTSLPLSLSASDFENDHNKNGGGGLSVAARAKVLLGLKIAFGIIAGVVNLAIIFAVIRRCTRVPDTALVGEEGRRGWTAEELKWYGIGIEVNGEKYEPPSVDSEKGYGTSEAALAGSGLGLGPSLSRIITRTFSNSRGSPLSPVGLPQSPPVVKKVEFLGKIRQTARIVSDKYRRVVSGPRRPMISKPTLILTGENATRLPPIRTGIEGLPYTNAEGLLPMVVPRSQHDLRPFEETTLIRYAPSDLTTPTDSPSSSTDGRSIPRRRADFAPPKAITSPPQAHLGGQEHRSVASVASSLDTNSSARTHEAEAVIQHATRAMSVRSATSVFSGPGEDVRPGEAARPRLVPFTSATRVPVPKMPSSFFSPDPDHSTQQTPGQHTTKRVASQMAKVFRNAAADPETASTAANMPQATAEDDLQTGAQYVQALGDQGGGPSTTAQVERSAAVSSVDIEAPHTGKQKATRPPAVPRMLARTGERFKFRVPVALRSAVAQMKSKGDLEARLVSGKPLPRFIKIDTDAVPSGAGAHQQKRVVELSGVPVSPNIGVYEIGLYEQEGGKCVGKVVVEVVAKKPA</sequence>
<feature type="signal peptide" evidence="2">
    <location>
        <begin position="1"/>
        <end position="19"/>
    </location>
</feature>
<dbReference type="SUPFAM" id="SSF49313">
    <property type="entry name" value="Cadherin-like"/>
    <property type="match status" value="3"/>
</dbReference>
<feature type="compositionally biased region" description="Low complexity" evidence="1">
    <location>
        <begin position="684"/>
        <end position="699"/>
    </location>
</feature>